<protein>
    <submittedName>
        <fullName evidence="9">Transporter major facilitator subfamily protein</fullName>
    </submittedName>
</protein>
<evidence type="ECO:0000256" key="7">
    <source>
        <dbReference type="SAM" id="Phobius"/>
    </source>
</evidence>
<dbReference type="InterPro" id="IPR020846">
    <property type="entry name" value="MFS_dom"/>
</dbReference>
<feature type="domain" description="Major facilitator superfamily (MFS) profile" evidence="8">
    <location>
        <begin position="17"/>
        <end position="504"/>
    </location>
</feature>
<dbReference type="InterPro" id="IPR011701">
    <property type="entry name" value="MFS"/>
</dbReference>
<feature type="transmembrane region" description="Helical" evidence="7">
    <location>
        <begin position="344"/>
        <end position="361"/>
    </location>
</feature>
<dbReference type="Pfam" id="PF07690">
    <property type="entry name" value="MFS_1"/>
    <property type="match status" value="1"/>
</dbReference>
<dbReference type="Proteomes" id="UP001149090">
    <property type="component" value="Unassembled WGS sequence"/>
</dbReference>
<evidence type="ECO:0000256" key="1">
    <source>
        <dbReference type="ARBA" id="ARBA00004141"/>
    </source>
</evidence>
<feature type="transmembrane region" description="Helical" evidence="7">
    <location>
        <begin position="146"/>
        <end position="170"/>
    </location>
</feature>
<dbReference type="PROSITE" id="PS50850">
    <property type="entry name" value="MFS"/>
    <property type="match status" value="1"/>
</dbReference>
<feature type="compositionally biased region" description="Basic and acidic residues" evidence="6">
    <location>
        <begin position="226"/>
        <end position="246"/>
    </location>
</feature>
<feature type="transmembrane region" description="Helical" evidence="7">
    <location>
        <begin position="373"/>
        <end position="395"/>
    </location>
</feature>
<reference evidence="9" key="1">
    <citation type="submission" date="2022-10" db="EMBL/GenBank/DDBJ databases">
        <title>Novel sulphate-reducing endosymbionts in the free-living metamonad Anaeramoeba.</title>
        <authorList>
            <person name="Jerlstrom-Hultqvist J."/>
            <person name="Cepicka I."/>
            <person name="Gallot-Lavallee L."/>
            <person name="Salas-Leiva D."/>
            <person name="Curtis B.A."/>
            <person name="Zahonova K."/>
            <person name="Pipaliya S."/>
            <person name="Dacks J."/>
            <person name="Roger A.J."/>
        </authorList>
    </citation>
    <scope>NUCLEOTIDE SEQUENCE</scope>
    <source>
        <strain evidence="9">BMAN</strain>
    </source>
</reference>
<dbReference type="AlphaFoldDB" id="A0A9Q0RDU8"/>
<comment type="caution">
    <text evidence="9">The sequence shown here is derived from an EMBL/GenBank/DDBJ whole genome shotgun (WGS) entry which is preliminary data.</text>
</comment>
<keyword evidence="4 7" id="KW-1133">Transmembrane helix</keyword>
<evidence type="ECO:0000313" key="9">
    <source>
        <dbReference type="EMBL" id="KAJ5075958.1"/>
    </source>
</evidence>
<keyword evidence="10" id="KW-1185">Reference proteome</keyword>
<feature type="transmembrane region" description="Helical" evidence="7">
    <location>
        <begin position="479"/>
        <end position="497"/>
    </location>
</feature>
<evidence type="ECO:0000256" key="2">
    <source>
        <dbReference type="ARBA" id="ARBA00022448"/>
    </source>
</evidence>
<dbReference type="GO" id="GO:0016020">
    <property type="term" value="C:membrane"/>
    <property type="evidence" value="ECO:0007669"/>
    <property type="project" value="UniProtKB-SubCell"/>
</dbReference>
<dbReference type="Gene3D" id="1.20.1250.20">
    <property type="entry name" value="MFS general substrate transporter like domains"/>
    <property type="match status" value="1"/>
</dbReference>
<keyword evidence="5 7" id="KW-0472">Membrane</keyword>
<name>A0A9Q0RDU8_ANAIG</name>
<accession>A0A9Q0RDU8</accession>
<feature type="transmembrane region" description="Helical" evidence="7">
    <location>
        <begin position="452"/>
        <end position="473"/>
    </location>
</feature>
<sequence length="512" mass="57540">MKNSQIILNKKTFWWKAIQIFIIAGVDFFAETLTTPMVAHMVKKKFHVKSSMVGTASGAIVGAYTFSQFLSTFYLGHLSDNFGRKIVMTISLTASMIGMVLFGFAWSLAASIIIKLCDGLLNATSPMSKAIMSDLTMFSLNKYRTVFFGFLEFSLIFARSIGALTTSFAFDESAGISWLKNYPYMLPCLFGALFEFITLIFMIIVYRDLPKPEEIKKATENTSLLEKSKNENLKSNDENENQKSNDENEIENENENENGIENQKLNMEFLNDENQNLFFPKRKRKLSLVPGLKAIWKSSVLKVVIFMCGLTHFGNSSTNVAWVLFSSMKKSENGLDFSPKEIGFIYVVLGLESLIFLFFIYKPLTRKIGIKKTFLFGSLSLVVGNLVFPLSSFIYKWFGDEAQKSPYTWILISLIMIPSTCGFVTMLPNLFTMAGNISAYDRQGLVMGTLDSISSLAQGLGPIFGGAVFSLAVVIGFTYLYFIIVALLYLLCFIAIYRVKEVDYQKPNLGIN</sequence>
<dbReference type="OrthoDB" id="18650at2759"/>
<feature type="region of interest" description="Disordered" evidence="6">
    <location>
        <begin position="226"/>
        <end position="256"/>
    </location>
</feature>
<dbReference type="SUPFAM" id="SSF103473">
    <property type="entry name" value="MFS general substrate transporter"/>
    <property type="match status" value="1"/>
</dbReference>
<gene>
    <name evidence="9" type="ORF">M0811_06820</name>
</gene>
<keyword evidence="3 7" id="KW-0812">Transmembrane</keyword>
<dbReference type="PANTHER" id="PTHR23504:SF15">
    <property type="entry name" value="MAJOR FACILITATOR SUPERFAMILY (MFS) PROFILE DOMAIN-CONTAINING PROTEIN"/>
    <property type="match status" value="1"/>
</dbReference>
<feature type="transmembrane region" description="Helical" evidence="7">
    <location>
        <begin position="51"/>
        <end position="74"/>
    </location>
</feature>
<proteinExistence type="predicted"/>
<dbReference type="PANTHER" id="PTHR23504">
    <property type="entry name" value="MAJOR FACILITATOR SUPERFAMILY DOMAIN-CONTAINING PROTEIN 10"/>
    <property type="match status" value="1"/>
</dbReference>
<evidence type="ECO:0000256" key="4">
    <source>
        <dbReference type="ARBA" id="ARBA00022989"/>
    </source>
</evidence>
<evidence type="ECO:0000256" key="3">
    <source>
        <dbReference type="ARBA" id="ARBA00022692"/>
    </source>
</evidence>
<organism evidence="9 10">
    <name type="scientific">Anaeramoeba ignava</name>
    <name type="common">Anaerobic marine amoeba</name>
    <dbReference type="NCBI Taxonomy" id="1746090"/>
    <lineage>
        <taxon>Eukaryota</taxon>
        <taxon>Metamonada</taxon>
        <taxon>Anaeramoebidae</taxon>
        <taxon>Anaeramoeba</taxon>
    </lineage>
</organism>
<comment type="subcellular location">
    <subcellularLocation>
        <location evidence="1">Membrane</location>
        <topology evidence="1">Multi-pass membrane protein</topology>
    </subcellularLocation>
</comment>
<feature type="transmembrane region" description="Helical" evidence="7">
    <location>
        <begin position="86"/>
        <end position="106"/>
    </location>
</feature>
<evidence type="ECO:0000256" key="5">
    <source>
        <dbReference type="ARBA" id="ARBA00023136"/>
    </source>
</evidence>
<feature type="transmembrane region" description="Helical" evidence="7">
    <location>
        <begin position="303"/>
        <end position="324"/>
    </location>
</feature>
<dbReference type="EMBL" id="JAPDFW010000063">
    <property type="protein sequence ID" value="KAJ5075958.1"/>
    <property type="molecule type" value="Genomic_DNA"/>
</dbReference>
<keyword evidence="2" id="KW-0813">Transport</keyword>
<evidence type="ECO:0000259" key="8">
    <source>
        <dbReference type="PROSITE" id="PS50850"/>
    </source>
</evidence>
<feature type="compositionally biased region" description="Acidic residues" evidence="6">
    <location>
        <begin position="247"/>
        <end position="256"/>
    </location>
</feature>
<evidence type="ECO:0000313" key="10">
    <source>
        <dbReference type="Proteomes" id="UP001149090"/>
    </source>
</evidence>
<evidence type="ECO:0000256" key="6">
    <source>
        <dbReference type="SAM" id="MobiDB-lite"/>
    </source>
</evidence>
<dbReference type="InterPro" id="IPR036259">
    <property type="entry name" value="MFS_trans_sf"/>
</dbReference>
<dbReference type="OMA" id="IFIFPRI"/>
<feature type="transmembrane region" description="Helical" evidence="7">
    <location>
        <begin position="182"/>
        <end position="206"/>
    </location>
</feature>
<feature type="transmembrane region" description="Helical" evidence="7">
    <location>
        <begin position="407"/>
        <end position="431"/>
    </location>
</feature>
<dbReference type="GO" id="GO:0022857">
    <property type="term" value="F:transmembrane transporter activity"/>
    <property type="evidence" value="ECO:0007669"/>
    <property type="project" value="InterPro"/>
</dbReference>